<evidence type="ECO:0000256" key="1">
    <source>
        <dbReference type="SAM" id="MobiDB-lite"/>
    </source>
</evidence>
<dbReference type="Proteomes" id="UP000499080">
    <property type="component" value="Unassembled WGS sequence"/>
</dbReference>
<dbReference type="EMBL" id="BGPR01022301">
    <property type="protein sequence ID" value="GBN88470.1"/>
    <property type="molecule type" value="Genomic_DNA"/>
</dbReference>
<gene>
    <name evidence="2" type="ORF">AVEN_205954_1</name>
</gene>
<reference evidence="2 3" key="1">
    <citation type="journal article" date="2019" name="Sci. Rep.">
        <title>Orb-weaving spider Araneus ventricosus genome elucidates the spidroin gene catalogue.</title>
        <authorList>
            <person name="Kono N."/>
            <person name="Nakamura H."/>
            <person name="Ohtoshi R."/>
            <person name="Moran D.A.P."/>
            <person name="Shinohara A."/>
            <person name="Yoshida Y."/>
            <person name="Fujiwara M."/>
            <person name="Mori M."/>
            <person name="Tomita M."/>
            <person name="Arakawa K."/>
        </authorList>
    </citation>
    <scope>NUCLEOTIDE SEQUENCE [LARGE SCALE GENOMIC DNA]</scope>
</reference>
<comment type="caution">
    <text evidence="2">The sequence shown here is derived from an EMBL/GenBank/DDBJ whole genome shotgun (WGS) entry which is preliminary data.</text>
</comment>
<proteinExistence type="predicted"/>
<evidence type="ECO:0000313" key="3">
    <source>
        <dbReference type="Proteomes" id="UP000499080"/>
    </source>
</evidence>
<feature type="region of interest" description="Disordered" evidence="1">
    <location>
        <begin position="1"/>
        <end position="31"/>
    </location>
</feature>
<dbReference type="AlphaFoldDB" id="A0A4Y2SMA0"/>
<accession>A0A4Y2SMA0</accession>
<protein>
    <submittedName>
        <fullName evidence="2">Uncharacterized protein</fullName>
    </submittedName>
</protein>
<feature type="region of interest" description="Disordered" evidence="1">
    <location>
        <begin position="106"/>
        <end position="145"/>
    </location>
</feature>
<sequence length="206" mass="22775">MLGRRDLSAPRSYSSYCDPAATSLDSQSSEGPNCHSYIMSLKQQLRDELRSVTEQRAVPSIAAEDRCWIMDLGYKRLIDHNANSRRRITGPDLSGLLSHSSWTDTHTAPSSWARPPPLAEGQSSTGSSASWADTGGTRLRHQNTPPSSDLCFLRQRATWTTLYRYKLYREVAACLSSLSVRYRRPPGATDCTASTRAPPAASLLLQ</sequence>
<evidence type="ECO:0000313" key="2">
    <source>
        <dbReference type="EMBL" id="GBN88470.1"/>
    </source>
</evidence>
<name>A0A4Y2SMA0_ARAVE</name>
<feature type="region of interest" description="Disordered" evidence="1">
    <location>
        <begin position="187"/>
        <end position="206"/>
    </location>
</feature>
<organism evidence="2 3">
    <name type="scientific">Araneus ventricosus</name>
    <name type="common">Orbweaver spider</name>
    <name type="synonym">Epeira ventricosa</name>
    <dbReference type="NCBI Taxonomy" id="182803"/>
    <lineage>
        <taxon>Eukaryota</taxon>
        <taxon>Metazoa</taxon>
        <taxon>Ecdysozoa</taxon>
        <taxon>Arthropoda</taxon>
        <taxon>Chelicerata</taxon>
        <taxon>Arachnida</taxon>
        <taxon>Araneae</taxon>
        <taxon>Araneomorphae</taxon>
        <taxon>Entelegynae</taxon>
        <taxon>Araneoidea</taxon>
        <taxon>Araneidae</taxon>
        <taxon>Araneus</taxon>
    </lineage>
</organism>
<keyword evidence="3" id="KW-1185">Reference proteome</keyword>
<feature type="compositionally biased region" description="Polar residues" evidence="1">
    <location>
        <begin position="121"/>
        <end position="131"/>
    </location>
</feature>